<feature type="transmembrane region" description="Helical" evidence="5">
    <location>
        <begin position="113"/>
        <end position="130"/>
    </location>
</feature>
<dbReference type="Gene3D" id="1.20.120.550">
    <property type="entry name" value="Membrane associated eicosanoid/glutathione metabolism-like domain"/>
    <property type="match status" value="1"/>
</dbReference>
<protein>
    <recommendedName>
        <fullName evidence="8">MAPEG family protein</fullName>
    </recommendedName>
</protein>
<dbReference type="PANTHER" id="PTHR35371:SF1">
    <property type="entry name" value="BLR7753 PROTEIN"/>
    <property type="match status" value="1"/>
</dbReference>
<dbReference type="GO" id="GO:0016020">
    <property type="term" value="C:membrane"/>
    <property type="evidence" value="ECO:0007669"/>
    <property type="project" value="UniProtKB-SubCell"/>
</dbReference>
<name>J0QZL1_9HYPH</name>
<evidence type="ECO:0000313" key="6">
    <source>
        <dbReference type="EMBL" id="EJF91596.1"/>
    </source>
</evidence>
<keyword evidence="7" id="KW-1185">Reference proteome</keyword>
<keyword evidence="2 5" id="KW-0812">Transmembrane</keyword>
<accession>J0QZL1</accession>
<dbReference type="EMBL" id="AIMB01000002">
    <property type="protein sequence ID" value="EJF91596.1"/>
    <property type="molecule type" value="Genomic_DNA"/>
</dbReference>
<dbReference type="Pfam" id="PF01124">
    <property type="entry name" value="MAPEG"/>
    <property type="match status" value="1"/>
</dbReference>
<dbReference type="Proteomes" id="UP000008952">
    <property type="component" value="Unassembled WGS sequence"/>
</dbReference>
<dbReference type="InterPro" id="IPR001129">
    <property type="entry name" value="Membr-assoc_MAPEG"/>
</dbReference>
<comment type="caution">
    <text evidence="6">The sequence shown here is derived from an EMBL/GenBank/DDBJ whole genome shotgun (WGS) entry which is preliminary data.</text>
</comment>
<evidence type="ECO:0000313" key="7">
    <source>
        <dbReference type="Proteomes" id="UP000008952"/>
    </source>
</evidence>
<dbReference type="OrthoDB" id="7743618at2"/>
<evidence type="ECO:0008006" key="8">
    <source>
        <dbReference type="Google" id="ProtNLM"/>
    </source>
</evidence>
<dbReference type="HOGENOM" id="CLU_110778_1_0_5"/>
<keyword evidence="4 5" id="KW-0472">Membrane</keyword>
<evidence type="ECO:0000256" key="1">
    <source>
        <dbReference type="ARBA" id="ARBA00004370"/>
    </source>
</evidence>
<evidence type="ECO:0000256" key="3">
    <source>
        <dbReference type="ARBA" id="ARBA00022989"/>
    </source>
</evidence>
<sequence>MINAPATLLALSVIMLMVHIFLQAFFVTKDKGRAWNAGPRDHSGIALSPIAGRAVRASANFRETYLAFLALMLMSAFYPSDIILTVFGGIIWLVARMLYLPFYLLGIPYIRSIIWLFSIVGLAIMFAALWR</sequence>
<organism evidence="6 7">
    <name type="scientific">Bartonella tamiae Th239</name>
    <dbReference type="NCBI Taxonomy" id="1094558"/>
    <lineage>
        <taxon>Bacteria</taxon>
        <taxon>Pseudomonadati</taxon>
        <taxon>Pseudomonadota</taxon>
        <taxon>Alphaproteobacteria</taxon>
        <taxon>Hyphomicrobiales</taxon>
        <taxon>Bartonellaceae</taxon>
        <taxon>Bartonella</taxon>
    </lineage>
</organism>
<evidence type="ECO:0000256" key="2">
    <source>
        <dbReference type="ARBA" id="ARBA00022692"/>
    </source>
</evidence>
<dbReference type="STRING" id="1094558.ME5_00291"/>
<evidence type="ECO:0000256" key="5">
    <source>
        <dbReference type="SAM" id="Phobius"/>
    </source>
</evidence>
<keyword evidence="3 5" id="KW-1133">Transmembrane helix</keyword>
<reference evidence="6 7" key="1">
    <citation type="submission" date="2012-03" db="EMBL/GenBank/DDBJ databases">
        <title>The Genome Sequence of Bartonella tamiae Th239.</title>
        <authorList>
            <consortium name="The Broad Institute Genome Sequencing Platform"/>
            <consortium name="The Broad Institute Genome Sequencing Center for Infectious Disease"/>
            <person name="Feldgarden M."/>
            <person name="Kirby J."/>
            <person name="Kosoy M."/>
            <person name="Birtles R."/>
            <person name="Probert W.S."/>
            <person name="Chiaraviglio L."/>
            <person name="Young S.K."/>
            <person name="Zeng Q."/>
            <person name="Gargeya S."/>
            <person name="Fitzgerald M."/>
            <person name="Haas B."/>
            <person name="Abouelleil A."/>
            <person name="Alvarado L."/>
            <person name="Arachchi H.M."/>
            <person name="Berlin A."/>
            <person name="Chapman S.B."/>
            <person name="Gearin G."/>
            <person name="Goldberg J."/>
            <person name="Griggs A."/>
            <person name="Gujja S."/>
            <person name="Hansen M."/>
            <person name="Heiman D."/>
            <person name="Howarth C."/>
            <person name="Larimer J."/>
            <person name="Lui A."/>
            <person name="MacDonald P.J.P."/>
            <person name="McCowen C."/>
            <person name="Montmayeur A."/>
            <person name="Murphy C."/>
            <person name="Neiman D."/>
            <person name="Pearson M."/>
            <person name="Priest M."/>
            <person name="Roberts A."/>
            <person name="Saif S."/>
            <person name="Shea T."/>
            <person name="Sisk P."/>
            <person name="Stolte C."/>
            <person name="Sykes S."/>
            <person name="Wortman J."/>
            <person name="Nusbaum C."/>
            <person name="Birren B."/>
        </authorList>
    </citation>
    <scope>NUCLEOTIDE SEQUENCE [LARGE SCALE GENOMIC DNA]</scope>
    <source>
        <strain evidence="6 7">Th239</strain>
    </source>
</reference>
<feature type="transmembrane region" description="Helical" evidence="5">
    <location>
        <begin position="6"/>
        <end position="27"/>
    </location>
</feature>
<evidence type="ECO:0000256" key="4">
    <source>
        <dbReference type="ARBA" id="ARBA00023136"/>
    </source>
</evidence>
<dbReference type="InterPro" id="IPR023352">
    <property type="entry name" value="MAPEG-like_dom_sf"/>
</dbReference>
<dbReference type="eggNOG" id="COG3686">
    <property type="taxonomic scope" value="Bacteria"/>
</dbReference>
<proteinExistence type="predicted"/>
<gene>
    <name evidence="6" type="ORF">ME5_00291</name>
</gene>
<dbReference type="RefSeq" id="WP_008037778.1">
    <property type="nucleotide sequence ID" value="NZ_JH725147.1"/>
</dbReference>
<dbReference type="AlphaFoldDB" id="J0QZL1"/>
<dbReference type="PATRIC" id="fig|1094558.3.peg.325"/>
<comment type="subcellular location">
    <subcellularLocation>
        <location evidence="1">Membrane</location>
    </subcellularLocation>
</comment>
<dbReference type="PANTHER" id="PTHR35371">
    <property type="entry name" value="INNER MEMBRANE PROTEIN"/>
    <property type="match status" value="1"/>
</dbReference>
<dbReference type="SUPFAM" id="SSF161084">
    <property type="entry name" value="MAPEG domain-like"/>
    <property type="match status" value="1"/>
</dbReference>
<feature type="transmembrane region" description="Helical" evidence="5">
    <location>
        <begin position="65"/>
        <end position="93"/>
    </location>
</feature>